<dbReference type="Pfam" id="PF16061">
    <property type="entry name" value="DUF4803"/>
    <property type="match status" value="1"/>
</dbReference>
<gene>
    <name evidence="1" type="ORF">KQX54_021097</name>
</gene>
<evidence type="ECO:0000313" key="2">
    <source>
        <dbReference type="Proteomes" id="UP000826195"/>
    </source>
</evidence>
<reference evidence="1 2" key="1">
    <citation type="journal article" date="2021" name="J. Hered.">
        <title>A chromosome-level genome assembly of the parasitoid wasp, Cotesia glomerata (Hymenoptera: Braconidae).</title>
        <authorList>
            <person name="Pinto B.J."/>
            <person name="Weis J.J."/>
            <person name="Gamble T."/>
            <person name="Ode P.J."/>
            <person name="Paul R."/>
            <person name="Zaspel J.M."/>
        </authorList>
    </citation>
    <scope>NUCLEOTIDE SEQUENCE [LARGE SCALE GENOMIC DNA]</scope>
    <source>
        <strain evidence="1">CgM1</strain>
    </source>
</reference>
<comment type="caution">
    <text evidence="1">The sequence shown here is derived from an EMBL/GenBank/DDBJ whole genome shotgun (WGS) entry which is preliminary data.</text>
</comment>
<dbReference type="Proteomes" id="UP000826195">
    <property type="component" value="Unassembled WGS sequence"/>
</dbReference>
<feature type="non-terminal residue" evidence="1">
    <location>
        <position position="251"/>
    </location>
</feature>
<keyword evidence="2" id="KW-1185">Reference proteome</keyword>
<sequence>MKSSDERSDIYRWDNKVIEELKSNVVGFKDPINMFNLNGQLKIVRHYLKAIEDDVSRLSSLFLTSSKSDNKVNYCLHVWVLNWYFVNHYDSESQLKESNTNILKSDNIRQVFYDLILHLSDLEKREQNRYDYCKQYPSFHQGLYNLYRQVVVRSFQEFGVRYLSLVGQAICDAQSYHEELKQMEEILSDSLKTIMESTKEVLHNMTYYMYPCDPTYFENMNEETNLELEKMVQTVIIAENDLSTTHSCSHK</sequence>
<dbReference type="AlphaFoldDB" id="A0AAV7I1Y0"/>
<name>A0AAV7I1Y0_COTGL</name>
<protein>
    <submittedName>
        <fullName evidence="1">Uncharacterized protein</fullName>
    </submittedName>
</protein>
<dbReference type="InterPro" id="IPR032062">
    <property type="entry name" value="DUF4803"/>
</dbReference>
<accession>A0AAV7I1Y0</accession>
<dbReference type="EMBL" id="JAHXZJ010002609">
    <property type="protein sequence ID" value="KAH0541122.1"/>
    <property type="molecule type" value="Genomic_DNA"/>
</dbReference>
<proteinExistence type="predicted"/>
<evidence type="ECO:0000313" key="1">
    <source>
        <dbReference type="EMBL" id="KAH0541122.1"/>
    </source>
</evidence>
<organism evidence="1 2">
    <name type="scientific">Cotesia glomerata</name>
    <name type="common">Lepidopteran parasitic wasp</name>
    <name type="synonym">Apanteles glomeratus</name>
    <dbReference type="NCBI Taxonomy" id="32391"/>
    <lineage>
        <taxon>Eukaryota</taxon>
        <taxon>Metazoa</taxon>
        <taxon>Ecdysozoa</taxon>
        <taxon>Arthropoda</taxon>
        <taxon>Hexapoda</taxon>
        <taxon>Insecta</taxon>
        <taxon>Pterygota</taxon>
        <taxon>Neoptera</taxon>
        <taxon>Endopterygota</taxon>
        <taxon>Hymenoptera</taxon>
        <taxon>Apocrita</taxon>
        <taxon>Ichneumonoidea</taxon>
        <taxon>Braconidae</taxon>
        <taxon>Microgastrinae</taxon>
        <taxon>Cotesia</taxon>
    </lineage>
</organism>